<feature type="chain" id="PRO_5045121933" description="DUF222 domain-containing protein" evidence="2">
    <location>
        <begin position="18"/>
        <end position="246"/>
    </location>
</feature>
<evidence type="ECO:0000256" key="2">
    <source>
        <dbReference type="SAM" id="SignalP"/>
    </source>
</evidence>
<evidence type="ECO:0008006" key="5">
    <source>
        <dbReference type="Google" id="ProtNLM"/>
    </source>
</evidence>
<evidence type="ECO:0000256" key="1">
    <source>
        <dbReference type="SAM" id="MobiDB-lite"/>
    </source>
</evidence>
<proteinExistence type="predicted"/>
<evidence type="ECO:0000313" key="4">
    <source>
        <dbReference type="Proteomes" id="UP001321486"/>
    </source>
</evidence>
<keyword evidence="4" id="KW-1185">Reference proteome</keyword>
<protein>
    <recommendedName>
        <fullName evidence="5">DUF222 domain-containing protein</fullName>
    </recommendedName>
</protein>
<accession>A0ABM8GN87</accession>
<organism evidence="3 4">
    <name type="scientific">Frondihabitans sucicola</name>
    <dbReference type="NCBI Taxonomy" id="1268041"/>
    <lineage>
        <taxon>Bacteria</taxon>
        <taxon>Bacillati</taxon>
        <taxon>Actinomycetota</taxon>
        <taxon>Actinomycetes</taxon>
        <taxon>Micrococcales</taxon>
        <taxon>Microbacteriaceae</taxon>
        <taxon>Frondihabitans</taxon>
    </lineage>
</organism>
<dbReference type="EMBL" id="AP027732">
    <property type="protein sequence ID" value="BDZ49889.1"/>
    <property type="molecule type" value="Genomic_DNA"/>
</dbReference>
<gene>
    <name evidence="3" type="ORF">GCM10025867_21300</name>
</gene>
<reference evidence="4" key="1">
    <citation type="journal article" date="2019" name="Int. J. Syst. Evol. Microbiol.">
        <title>The Global Catalogue of Microorganisms (GCM) 10K type strain sequencing project: providing services to taxonomists for standard genome sequencing and annotation.</title>
        <authorList>
            <consortium name="The Broad Institute Genomics Platform"/>
            <consortium name="The Broad Institute Genome Sequencing Center for Infectious Disease"/>
            <person name="Wu L."/>
            <person name="Ma J."/>
        </authorList>
    </citation>
    <scope>NUCLEOTIDE SEQUENCE [LARGE SCALE GENOMIC DNA]</scope>
    <source>
        <strain evidence="4">NBRC 108728</strain>
    </source>
</reference>
<sequence length="246" mass="25309">MLLIAAAILYSSVHVLGVAGTPAVPAHVASEVTTSSAPSAISQPVAIPSLSAPVEGDPGSSPALTACGASRGRATALTGTGRVRAADCLAELADVGTGPLARFADSFDTDDASAVTFATSLGERGSAAETRAWWTSLSEERRTALTRLMPSVVGNLEGVPYQDRDIANRITLATTIAALEKQADEHGSGIVGVDVDARRLTMLQQVEIALDRGREETTRAAVSCRSTPCSRARPRSPSATSTPPTT</sequence>
<feature type="compositionally biased region" description="Low complexity" evidence="1">
    <location>
        <begin position="223"/>
        <end position="246"/>
    </location>
</feature>
<feature type="signal peptide" evidence="2">
    <location>
        <begin position="1"/>
        <end position="17"/>
    </location>
</feature>
<evidence type="ECO:0000313" key="3">
    <source>
        <dbReference type="EMBL" id="BDZ49889.1"/>
    </source>
</evidence>
<keyword evidence="2" id="KW-0732">Signal</keyword>
<name>A0ABM8GN87_9MICO</name>
<dbReference type="Proteomes" id="UP001321486">
    <property type="component" value="Chromosome"/>
</dbReference>
<feature type="region of interest" description="Disordered" evidence="1">
    <location>
        <begin position="215"/>
        <end position="246"/>
    </location>
</feature>